<proteinExistence type="predicted"/>
<organism evidence="1 2">
    <name type="scientific">Nocardia nova</name>
    <dbReference type="NCBI Taxonomy" id="37330"/>
    <lineage>
        <taxon>Bacteria</taxon>
        <taxon>Bacillati</taxon>
        <taxon>Actinomycetota</taxon>
        <taxon>Actinomycetes</taxon>
        <taxon>Mycobacteriales</taxon>
        <taxon>Nocardiaceae</taxon>
        <taxon>Nocardia</taxon>
    </lineage>
</organism>
<accession>A0A2S6AMT7</accession>
<sequence>MQSWIDTDSAKMVASFEGEKGLRYGVLVFPSMVSGFAMTRTLSEDFLDLAVVPNRPLTLPEGVDTFIAVAGGQAIRFTPPDCWERIVLQHNDSHID</sequence>
<protein>
    <submittedName>
        <fullName evidence="1">Uncharacterized protein</fullName>
    </submittedName>
</protein>
<reference evidence="1 2" key="1">
    <citation type="submission" date="2018-02" db="EMBL/GenBank/DDBJ databases">
        <title>8 Nocardia nova and 1 Nocardia cyriacigeorgica strain used for evolution to TMP-SMX.</title>
        <authorList>
            <person name="Mehta H."/>
            <person name="Weng J."/>
            <person name="Shamoo Y."/>
        </authorList>
    </citation>
    <scope>NUCLEOTIDE SEQUENCE [LARGE SCALE GENOMIC DNA]</scope>
    <source>
        <strain evidence="1 2">MDA3139</strain>
    </source>
</reference>
<evidence type="ECO:0000313" key="2">
    <source>
        <dbReference type="Proteomes" id="UP000239874"/>
    </source>
</evidence>
<name>A0A2S6AMT7_9NOCA</name>
<dbReference type="RefSeq" id="WP_104380074.1">
    <property type="nucleotide sequence ID" value="NZ_PSZC01000013.1"/>
</dbReference>
<gene>
    <name evidence="1" type="ORF">C5E45_19105</name>
</gene>
<evidence type="ECO:0000313" key="1">
    <source>
        <dbReference type="EMBL" id="PPJ36538.1"/>
    </source>
</evidence>
<dbReference type="Proteomes" id="UP000239874">
    <property type="component" value="Unassembled WGS sequence"/>
</dbReference>
<comment type="caution">
    <text evidence="1">The sequence shown here is derived from an EMBL/GenBank/DDBJ whole genome shotgun (WGS) entry which is preliminary data.</text>
</comment>
<dbReference type="AlphaFoldDB" id="A0A2S6AMT7"/>
<dbReference type="EMBL" id="PSZC01000013">
    <property type="protein sequence ID" value="PPJ36538.1"/>
    <property type="molecule type" value="Genomic_DNA"/>
</dbReference>